<reference evidence="2" key="1">
    <citation type="journal article" date="2014" name="Front. Microbiol.">
        <title>High frequency of phylogenetically diverse reductive dehalogenase-homologous genes in deep subseafloor sedimentary metagenomes.</title>
        <authorList>
            <person name="Kawai M."/>
            <person name="Futagami T."/>
            <person name="Toyoda A."/>
            <person name="Takaki Y."/>
            <person name="Nishi S."/>
            <person name="Hori S."/>
            <person name="Arai W."/>
            <person name="Tsubouchi T."/>
            <person name="Morono Y."/>
            <person name="Uchiyama I."/>
            <person name="Ito T."/>
            <person name="Fujiyama A."/>
            <person name="Inagaki F."/>
            <person name="Takami H."/>
        </authorList>
    </citation>
    <scope>NUCLEOTIDE SEQUENCE</scope>
    <source>
        <strain evidence="2">Expedition CK06-06</strain>
    </source>
</reference>
<feature type="non-terminal residue" evidence="2">
    <location>
        <position position="126"/>
    </location>
</feature>
<organism evidence="2">
    <name type="scientific">marine sediment metagenome</name>
    <dbReference type="NCBI Taxonomy" id="412755"/>
    <lineage>
        <taxon>unclassified sequences</taxon>
        <taxon>metagenomes</taxon>
        <taxon>ecological metagenomes</taxon>
    </lineage>
</organism>
<feature type="transmembrane region" description="Helical" evidence="1">
    <location>
        <begin position="12"/>
        <end position="34"/>
    </location>
</feature>
<evidence type="ECO:0000256" key="1">
    <source>
        <dbReference type="SAM" id="Phobius"/>
    </source>
</evidence>
<dbReference type="AlphaFoldDB" id="X1EZK9"/>
<evidence type="ECO:0008006" key="3">
    <source>
        <dbReference type="Google" id="ProtNLM"/>
    </source>
</evidence>
<protein>
    <recommendedName>
        <fullName evidence="3">Archaeal Type IV pilin N-terminal domain-containing protein</fullName>
    </recommendedName>
</protein>
<keyword evidence="1" id="KW-1133">Transmembrane helix</keyword>
<evidence type="ECO:0000313" key="2">
    <source>
        <dbReference type="EMBL" id="GAH13993.1"/>
    </source>
</evidence>
<comment type="caution">
    <text evidence="2">The sequence shown here is derived from an EMBL/GenBank/DDBJ whole genome shotgun (WGS) entry which is preliminary data.</text>
</comment>
<sequence>MKMINKRKGVSPVIATVILVAVAITVSVGVSYWMSGIAGQYTNFEKVEIQSGYAVKVGTTGWNIIVTLKNSGSSTATITSCFINEQIIGTAPFAAVTATTTSNGDIGGTLDAGITLDSGDSVDVTI</sequence>
<dbReference type="NCBIfam" id="TIGR02537">
    <property type="entry name" value="arch_flag_Nterm"/>
    <property type="match status" value="1"/>
</dbReference>
<gene>
    <name evidence="2" type="ORF">S01H4_52613</name>
</gene>
<name>X1EZK9_9ZZZZ</name>
<dbReference type="EMBL" id="BART01030085">
    <property type="protein sequence ID" value="GAH13993.1"/>
    <property type="molecule type" value="Genomic_DNA"/>
</dbReference>
<keyword evidence="1" id="KW-0812">Transmembrane</keyword>
<proteinExistence type="predicted"/>
<accession>X1EZK9</accession>
<dbReference type="InterPro" id="IPR013373">
    <property type="entry name" value="Flagellin/pilin_N_arc"/>
</dbReference>
<keyword evidence="1" id="KW-0472">Membrane</keyword>